<dbReference type="SUPFAM" id="SSF52821">
    <property type="entry name" value="Rhodanese/Cell cycle control phosphatase"/>
    <property type="match status" value="1"/>
</dbReference>
<dbReference type="InterPro" id="IPR036873">
    <property type="entry name" value="Rhodanese-like_dom_sf"/>
</dbReference>
<evidence type="ECO:0000313" key="2">
    <source>
        <dbReference type="EMBL" id="MBK1877131.1"/>
    </source>
</evidence>
<dbReference type="PANTHER" id="PTHR43031:SF16">
    <property type="entry name" value="OXIDOREDUCTASE"/>
    <property type="match status" value="1"/>
</dbReference>
<dbReference type="CDD" id="cd00158">
    <property type="entry name" value="RHOD"/>
    <property type="match status" value="1"/>
</dbReference>
<reference evidence="2" key="1">
    <citation type="submission" date="2021-01" db="EMBL/GenBank/DDBJ databases">
        <title>Modified the classification status of verrucomicrobia.</title>
        <authorList>
            <person name="Feng X."/>
        </authorList>
    </citation>
    <scope>NUCLEOTIDE SEQUENCE</scope>
    <source>
        <strain evidence="2">KCTC 13126</strain>
    </source>
</reference>
<dbReference type="PANTHER" id="PTHR43031">
    <property type="entry name" value="FAD-DEPENDENT OXIDOREDUCTASE"/>
    <property type="match status" value="1"/>
</dbReference>
<dbReference type="EMBL" id="JAENIL010000015">
    <property type="protein sequence ID" value="MBK1877131.1"/>
    <property type="molecule type" value="Genomic_DNA"/>
</dbReference>
<dbReference type="InterPro" id="IPR001763">
    <property type="entry name" value="Rhodanese-like_dom"/>
</dbReference>
<name>A0A934VKW9_9BACT</name>
<keyword evidence="3" id="KW-1185">Reference proteome</keyword>
<feature type="domain" description="Rhodanese" evidence="1">
    <location>
        <begin position="37"/>
        <end position="127"/>
    </location>
</feature>
<dbReference type="AlphaFoldDB" id="A0A934VKW9"/>
<dbReference type="PROSITE" id="PS50206">
    <property type="entry name" value="RHODANESE_3"/>
    <property type="match status" value="1"/>
</dbReference>
<dbReference type="Gene3D" id="3.40.250.10">
    <property type="entry name" value="Rhodanese-like domain"/>
    <property type="match status" value="1"/>
</dbReference>
<sequence>MKADLKLVAILTLSLLPCFLYAEVEQALPVRFAELIKEENTVLVDVRSPEEAKAAHIKGSKLVNYYANTFREEIQKLPKTKKILLYCRSGNRSGKTASYLESLGFEQLVNQSGGINAWKREGLPVVEM</sequence>
<evidence type="ECO:0000259" key="1">
    <source>
        <dbReference type="PROSITE" id="PS50206"/>
    </source>
</evidence>
<dbReference type="Pfam" id="PF00581">
    <property type="entry name" value="Rhodanese"/>
    <property type="match status" value="1"/>
</dbReference>
<gene>
    <name evidence="2" type="ORF">JIN87_09640</name>
</gene>
<organism evidence="2 3">
    <name type="scientific">Pelagicoccus mobilis</name>
    <dbReference type="NCBI Taxonomy" id="415221"/>
    <lineage>
        <taxon>Bacteria</taxon>
        <taxon>Pseudomonadati</taxon>
        <taxon>Verrucomicrobiota</taxon>
        <taxon>Opitutia</taxon>
        <taxon>Puniceicoccales</taxon>
        <taxon>Pelagicoccaceae</taxon>
        <taxon>Pelagicoccus</taxon>
    </lineage>
</organism>
<proteinExistence type="predicted"/>
<dbReference type="SMART" id="SM00450">
    <property type="entry name" value="RHOD"/>
    <property type="match status" value="1"/>
</dbReference>
<accession>A0A934VKW9</accession>
<protein>
    <submittedName>
        <fullName evidence="2">Rhodanese-like domain-containing protein</fullName>
    </submittedName>
</protein>
<dbReference type="Proteomes" id="UP000617628">
    <property type="component" value="Unassembled WGS sequence"/>
</dbReference>
<dbReference type="InterPro" id="IPR050229">
    <property type="entry name" value="GlpE_sulfurtransferase"/>
</dbReference>
<comment type="caution">
    <text evidence="2">The sequence shown here is derived from an EMBL/GenBank/DDBJ whole genome shotgun (WGS) entry which is preliminary data.</text>
</comment>
<evidence type="ECO:0000313" key="3">
    <source>
        <dbReference type="Proteomes" id="UP000617628"/>
    </source>
</evidence>
<dbReference type="RefSeq" id="WP_200355348.1">
    <property type="nucleotide sequence ID" value="NZ_JAENIL010000015.1"/>
</dbReference>